<dbReference type="RefSeq" id="WP_108729710.1">
    <property type="nucleotide sequence ID" value="NZ_CP025786.1"/>
</dbReference>
<keyword evidence="3" id="KW-1185">Reference proteome</keyword>
<feature type="transmembrane region" description="Helical" evidence="1">
    <location>
        <begin position="16"/>
        <end position="38"/>
    </location>
</feature>
<keyword evidence="1" id="KW-0472">Membrane</keyword>
<keyword evidence="1" id="KW-1133">Transmembrane helix</keyword>
<name>A0A2S1LYF5_9SPIR</name>
<proteinExistence type="predicted"/>
<reference evidence="2 3" key="1">
    <citation type="submission" date="2018-01" db="EMBL/GenBank/DDBJ databases">
        <title>Genome sequence of Borrelia tachyglossi.</title>
        <authorList>
            <person name="Gofton A.W."/>
        </authorList>
    </citation>
    <scope>NUCLEOTIDE SEQUENCE [LARGE SCALE GENOMIC DNA]</scope>
    <source>
        <strain evidence="2 3">Bc-F10-1268</strain>
        <plasmid evidence="2 3">pl78</plasmid>
    </source>
</reference>
<protein>
    <submittedName>
        <fullName evidence="2">Holin, BlyA family-containing protein</fullName>
    </submittedName>
</protein>
<evidence type="ECO:0000256" key="1">
    <source>
        <dbReference type="SAM" id="Phobius"/>
    </source>
</evidence>
<dbReference type="InterPro" id="IPR006493">
    <property type="entry name" value="Holin_BlyA"/>
</dbReference>
<geneLocation type="plasmid" evidence="2 3">
    <name>pl78</name>
</geneLocation>
<evidence type="ECO:0000313" key="2">
    <source>
        <dbReference type="EMBL" id="AWG43316.1"/>
    </source>
</evidence>
<gene>
    <name evidence="2" type="ORF">CR532_04785</name>
</gene>
<dbReference type="Proteomes" id="UP000244655">
    <property type="component" value="Plasmid pl78"/>
</dbReference>
<dbReference type="Pfam" id="PF05102">
    <property type="entry name" value="Holin_BlyA"/>
    <property type="match status" value="1"/>
</dbReference>
<keyword evidence="1" id="KW-0812">Transmembrane</keyword>
<dbReference type="AlphaFoldDB" id="A0A2S1LYF5"/>
<organism evidence="2 3">
    <name type="scientific">Candidatus Borreliella tachyglossi</name>
    <dbReference type="NCBI Taxonomy" id="1964448"/>
    <lineage>
        <taxon>Bacteria</taxon>
        <taxon>Pseudomonadati</taxon>
        <taxon>Spirochaetota</taxon>
        <taxon>Spirochaetia</taxon>
        <taxon>Spirochaetales</taxon>
        <taxon>Borreliaceae</taxon>
        <taxon>Borreliella</taxon>
    </lineage>
</organism>
<keyword evidence="2" id="KW-0614">Plasmid</keyword>
<accession>A0A2S1LYF5</accession>
<dbReference type="EMBL" id="CP025786">
    <property type="protein sequence ID" value="AWG43316.1"/>
    <property type="molecule type" value="Genomic_DNA"/>
</dbReference>
<evidence type="ECO:0000313" key="3">
    <source>
        <dbReference type="Proteomes" id="UP000244655"/>
    </source>
</evidence>
<sequence>MNGIFEFLSNIDEAKLIIIGGMTLLTIIPLAILLRPAIREAIKILRHFIDKDYKN</sequence>